<dbReference type="Gene3D" id="1.20.1070.10">
    <property type="entry name" value="Rhodopsin 7-helix transmembrane proteins"/>
    <property type="match status" value="1"/>
</dbReference>
<dbReference type="Pfam" id="PF10324">
    <property type="entry name" value="7TM_GPCR_Srw"/>
    <property type="match status" value="1"/>
</dbReference>
<feature type="transmembrane region" description="Helical" evidence="7">
    <location>
        <begin position="314"/>
        <end position="339"/>
    </location>
</feature>
<dbReference type="GO" id="GO:0008528">
    <property type="term" value="F:G protein-coupled peptide receptor activity"/>
    <property type="evidence" value="ECO:0007669"/>
    <property type="project" value="InterPro"/>
</dbReference>
<comment type="caution">
    <text evidence="9">The sequence shown here is derived from an EMBL/GenBank/DDBJ whole genome shotgun (WGS) entry which is preliminary data.</text>
</comment>
<dbReference type="PRINTS" id="PR00237">
    <property type="entry name" value="GPCRRHODOPSN"/>
</dbReference>
<feature type="transmembrane region" description="Helical" evidence="7">
    <location>
        <begin position="64"/>
        <end position="87"/>
    </location>
</feature>
<evidence type="ECO:0000256" key="2">
    <source>
        <dbReference type="ARBA" id="ARBA00010663"/>
    </source>
</evidence>
<dbReference type="SUPFAM" id="SSF81321">
    <property type="entry name" value="Family A G protein-coupled receptor-like"/>
    <property type="match status" value="1"/>
</dbReference>
<dbReference type="GO" id="GO:0016020">
    <property type="term" value="C:membrane"/>
    <property type="evidence" value="ECO:0007669"/>
    <property type="project" value="UniProtKB-SubCell"/>
</dbReference>
<evidence type="ECO:0000313" key="10">
    <source>
        <dbReference type="Proteomes" id="UP000198287"/>
    </source>
</evidence>
<feature type="domain" description="G-protein coupled receptors family 1 profile" evidence="8">
    <location>
        <begin position="79"/>
        <end position="337"/>
    </location>
</feature>
<keyword evidence="5 7" id="KW-0472">Membrane</keyword>
<evidence type="ECO:0000256" key="6">
    <source>
        <dbReference type="SAM" id="MobiDB-lite"/>
    </source>
</evidence>
<evidence type="ECO:0000259" key="8">
    <source>
        <dbReference type="PROSITE" id="PS50262"/>
    </source>
</evidence>
<dbReference type="InterPro" id="IPR000276">
    <property type="entry name" value="GPCR_Rhodpsn"/>
</dbReference>
<feature type="region of interest" description="Disordered" evidence="6">
    <location>
        <begin position="1"/>
        <end position="29"/>
    </location>
</feature>
<name>A0A226EVS0_FOLCA</name>
<dbReference type="InterPro" id="IPR053071">
    <property type="entry name" value="GPCR1-related_rcpt"/>
</dbReference>
<dbReference type="PANTHER" id="PTHR47023">
    <property type="entry name" value="SEX PEPTIDE RECEPTOR"/>
    <property type="match status" value="1"/>
</dbReference>
<dbReference type="AlphaFoldDB" id="A0A226EVS0"/>
<accession>A0A226EVS0</accession>
<dbReference type="PANTHER" id="PTHR47023:SF1">
    <property type="entry name" value="SEX PEPTIDE RECEPTOR"/>
    <property type="match status" value="1"/>
</dbReference>
<dbReference type="CDD" id="cd14978">
    <property type="entry name" value="7tmA_FMRFamide_R-like"/>
    <property type="match status" value="1"/>
</dbReference>
<feature type="transmembrane region" description="Helical" evidence="7">
    <location>
        <begin position="99"/>
        <end position="120"/>
    </location>
</feature>
<dbReference type="Proteomes" id="UP000198287">
    <property type="component" value="Unassembled WGS sequence"/>
</dbReference>
<protein>
    <submittedName>
        <fullName evidence="9">Sex peptide receptor</fullName>
    </submittedName>
</protein>
<keyword evidence="9" id="KW-0675">Receptor</keyword>
<dbReference type="OrthoDB" id="5962323at2759"/>
<keyword evidence="3 7" id="KW-0812">Transmembrane</keyword>
<reference evidence="9 10" key="1">
    <citation type="submission" date="2015-12" db="EMBL/GenBank/DDBJ databases">
        <title>The genome of Folsomia candida.</title>
        <authorList>
            <person name="Faddeeva A."/>
            <person name="Derks M.F."/>
            <person name="Anvar Y."/>
            <person name="Smit S."/>
            <person name="Van Straalen N."/>
            <person name="Roelofs D."/>
        </authorList>
    </citation>
    <scope>NUCLEOTIDE SEQUENCE [LARGE SCALE GENOMIC DNA]</scope>
    <source>
        <strain evidence="9 10">VU population</strain>
        <tissue evidence="9">Whole body</tissue>
    </source>
</reference>
<dbReference type="PROSITE" id="PS50262">
    <property type="entry name" value="G_PROTEIN_RECEP_F1_2"/>
    <property type="match status" value="1"/>
</dbReference>
<sequence>MDLPFDDDDNNVLGLSPSSSPSTPDCGGECPAQGNDSSLLLEGNETRNYLNITTEIPIEYAQPLYGYCVPVLFVITIIANTLVVVVLAKRHMRTPTNAVLMAMAISDMLTVLFPAPWLLYMTIPNFFHTASIWLTLALAVQRYIYVCHAPVARSWCTMPRVLKGITWIYVVAFLHQSTRFFDRVYVTTEIVWEGELRPVCRMEHAQWLNTITLDVYFNVYYWFRVIFIHFIPCVALIVLNFLLFRAMRQAMQKRLQLFKDKKTSESKKMRESNSTTIMLIVVVTVFLLVEVPLAVLTVLHIISSTLFEFLDYYVVNICILFFNFFIIVSYPINFAIYCGMSRQFRETFKDLFVRGGSTAKRNGSSRYSLVNGPRTCTNETVL</sequence>
<evidence type="ECO:0000256" key="1">
    <source>
        <dbReference type="ARBA" id="ARBA00004370"/>
    </source>
</evidence>
<evidence type="ECO:0000256" key="4">
    <source>
        <dbReference type="ARBA" id="ARBA00022989"/>
    </source>
</evidence>
<gene>
    <name evidence="9" type="ORF">Fcan01_05969</name>
</gene>
<evidence type="ECO:0000256" key="7">
    <source>
        <dbReference type="SAM" id="Phobius"/>
    </source>
</evidence>
<evidence type="ECO:0000256" key="3">
    <source>
        <dbReference type="ARBA" id="ARBA00022692"/>
    </source>
</evidence>
<feature type="transmembrane region" description="Helical" evidence="7">
    <location>
        <begin position="277"/>
        <end position="302"/>
    </location>
</feature>
<keyword evidence="10" id="KW-1185">Reference proteome</keyword>
<feature type="transmembrane region" description="Helical" evidence="7">
    <location>
        <begin position="221"/>
        <end position="244"/>
    </location>
</feature>
<feature type="compositionally biased region" description="Acidic residues" evidence="6">
    <location>
        <begin position="1"/>
        <end position="10"/>
    </location>
</feature>
<dbReference type="InterPro" id="IPR017452">
    <property type="entry name" value="GPCR_Rhodpsn_7TM"/>
</dbReference>
<dbReference type="EMBL" id="LNIX01000002">
    <property type="protein sequence ID" value="OXA60696.1"/>
    <property type="molecule type" value="Genomic_DNA"/>
</dbReference>
<proteinExistence type="inferred from homology"/>
<comment type="subcellular location">
    <subcellularLocation>
        <location evidence="1">Membrane</location>
    </subcellularLocation>
</comment>
<keyword evidence="4 7" id="KW-1133">Transmembrane helix</keyword>
<organism evidence="9 10">
    <name type="scientific">Folsomia candida</name>
    <name type="common">Springtail</name>
    <dbReference type="NCBI Taxonomy" id="158441"/>
    <lineage>
        <taxon>Eukaryota</taxon>
        <taxon>Metazoa</taxon>
        <taxon>Ecdysozoa</taxon>
        <taxon>Arthropoda</taxon>
        <taxon>Hexapoda</taxon>
        <taxon>Collembola</taxon>
        <taxon>Entomobryomorpha</taxon>
        <taxon>Isotomoidea</taxon>
        <taxon>Isotomidae</taxon>
        <taxon>Proisotominae</taxon>
        <taxon>Folsomia</taxon>
    </lineage>
</organism>
<comment type="similarity">
    <text evidence="2">Belongs to the G-protein coupled receptor 1 family.</text>
</comment>
<dbReference type="OMA" id="HLETAMW"/>
<dbReference type="InterPro" id="IPR019427">
    <property type="entry name" value="7TM_GPCR_serpentine_rcpt_Srw"/>
</dbReference>
<evidence type="ECO:0000313" key="9">
    <source>
        <dbReference type="EMBL" id="OXA60696.1"/>
    </source>
</evidence>
<evidence type="ECO:0000256" key="5">
    <source>
        <dbReference type="ARBA" id="ARBA00023136"/>
    </source>
</evidence>